<name>A0ABT3S767_9MICO</name>
<evidence type="ECO:0000256" key="2">
    <source>
        <dbReference type="ARBA" id="ARBA00007935"/>
    </source>
</evidence>
<dbReference type="PANTHER" id="PTHR30472:SF1">
    <property type="entry name" value="FE(3+) DICITRATE TRANSPORT SYSTEM PERMEASE PROTEIN FECC-RELATED"/>
    <property type="match status" value="1"/>
</dbReference>
<evidence type="ECO:0000256" key="4">
    <source>
        <dbReference type="ARBA" id="ARBA00022475"/>
    </source>
</evidence>
<gene>
    <name evidence="10" type="ORF">ORG12_15400</name>
</gene>
<dbReference type="Proteomes" id="UP001207276">
    <property type="component" value="Unassembled WGS sequence"/>
</dbReference>
<evidence type="ECO:0000313" key="10">
    <source>
        <dbReference type="EMBL" id="MCX2850066.1"/>
    </source>
</evidence>
<feature type="transmembrane region" description="Helical" evidence="9">
    <location>
        <begin position="267"/>
        <end position="292"/>
    </location>
</feature>
<accession>A0ABT3S767</accession>
<feature type="transmembrane region" description="Helical" evidence="9">
    <location>
        <begin position="151"/>
        <end position="171"/>
    </location>
</feature>
<comment type="similarity">
    <text evidence="2">Belongs to the binding-protein-dependent transport system permease family. FecCD subfamily.</text>
</comment>
<dbReference type="InterPro" id="IPR000522">
    <property type="entry name" value="ABC_transptr_permease_BtuC"/>
</dbReference>
<reference evidence="10 11" key="1">
    <citation type="submission" date="2022-11" db="EMBL/GenBank/DDBJ databases">
        <title>Taxonomy of Curtobacterium flaccumfaciens.</title>
        <authorList>
            <person name="Osdaghi E."/>
            <person name="Taghavi S.M."/>
            <person name="Hamidizade M."/>
            <person name="Abachi H."/>
            <person name="Fazliarab A."/>
            <person name="Baeyen S."/>
            <person name="Portier P."/>
            <person name="Van Vaerenbergh J."/>
            <person name="Jacques M.-A."/>
        </authorList>
    </citation>
    <scope>NUCLEOTIDE SEQUENCE [LARGE SCALE GENOMIC DNA]</scope>
    <source>
        <strain evidence="10 11">LMG 3715</strain>
    </source>
</reference>
<feature type="transmembrane region" description="Helical" evidence="9">
    <location>
        <begin position="93"/>
        <end position="113"/>
    </location>
</feature>
<organism evidence="10 11">
    <name type="scientific">Curtobacterium poinsettiae</name>
    <dbReference type="NCBI Taxonomy" id="159612"/>
    <lineage>
        <taxon>Bacteria</taxon>
        <taxon>Bacillati</taxon>
        <taxon>Actinomycetota</taxon>
        <taxon>Actinomycetes</taxon>
        <taxon>Micrococcales</taxon>
        <taxon>Microbacteriaceae</taxon>
        <taxon>Curtobacterium</taxon>
    </lineage>
</organism>
<keyword evidence="6 9" id="KW-1133">Transmembrane helix</keyword>
<evidence type="ECO:0000256" key="8">
    <source>
        <dbReference type="SAM" id="MobiDB-lite"/>
    </source>
</evidence>
<feature type="region of interest" description="Disordered" evidence="8">
    <location>
        <begin position="1"/>
        <end position="25"/>
    </location>
</feature>
<feature type="transmembrane region" description="Helical" evidence="9">
    <location>
        <begin position="224"/>
        <end position="246"/>
    </location>
</feature>
<dbReference type="SUPFAM" id="SSF81345">
    <property type="entry name" value="ABC transporter involved in vitamin B12 uptake, BtuC"/>
    <property type="match status" value="1"/>
</dbReference>
<evidence type="ECO:0000256" key="7">
    <source>
        <dbReference type="ARBA" id="ARBA00023136"/>
    </source>
</evidence>
<keyword evidence="4" id="KW-1003">Cell membrane</keyword>
<dbReference type="EMBL" id="JAPJDE010000006">
    <property type="protein sequence ID" value="MCX2850066.1"/>
    <property type="molecule type" value="Genomic_DNA"/>
</dbReference>
<evidence type="ECO:0000313" key="11">
    <source>
        <dbReference type="Proteomes" id="UP001207276"/>
    </source>
</evidence>
<dbReference type="Pfam" id="PF01032">
    <property type="entry name" value="FecCD"/>
    <property type="match status" value="1"/>
</dbReference>
<dbReference type="Gene3D" id="1.10.3470.10">
    <property type="entry name" value="ABC transporter involved in vitamin B12 uptake, BtuC"/>
    <property type="match status" value="1"/>
</dbReference>
<keyword evidence="11" id="KW-1185">Reference proteome</keyword>
<dbReference type="RefSeq" id="WP_231564117.1">
    <property type="nucleotide sequence ID" value="NZ_CP104934.1"/>
</dbReference>
<feature type="transmembrane region" description="Helical" evidence="9">
    <location>
        <begin position="125"/>
        <end position="145"/>
    </location>
</feature>
<feature type="transmembrane region" description="Helical" evidence="9">
    <location>
        <begin position="312"/>
        <end position="331"/>
    </location>
</feature>
<dbReference type="GeneID" id="99624437"/>
<dbReference type="CDD" id="cd06550">
    <property type="entry name" value="TM_ABC_iron-siderophores_like"/>
    <property type="match status" value="1"/>
</dbReference>
<keyword evidence="5 9" id="KW-0812">Transmembrane</keyword>
<evidence type="ECO:0000256" key="1">
    <source>
        <dbReference type="ARBA" id="ARBA00004651"/>
    </source>
</evidence>
<sequence>MPAPNPVLASGPEAPEPVVSSARDGDASRALGVHRTAMRRRTAVIIGLVVALVLVAVASMLLGSNRIGVAEVWAGLTRTGSSTDEAIVWGSRIPRTLIGAAVGAALGIAGLLMQGHTRNPLADPGLFGVSSGAGLAVVLGVYVFGVTSTSATVWFALVGALVASVVVFSVTIAGSGTASPVPLALAGAAVSALLAALTSFVVLTDQASLDAYRLWVVGSLAARQLDILGAVWPFLAAGLVLAVLNVRALDALGLGSELAKGLGENVLVARLVGLGGITLLAAGATAAAGPIGFVGLTVPHVARALVGTGHRWTLPVSGLVGAALVLVADVIGRLIGGFSEVEVGIVLAVIGGPVFVAVARRRSLVSL</sequence>
<feature type="transmembrane region" description="Helical" evidence="9">
    <location>
        <begin position="343"/>
        <end position="360"/>
    </location>
</feature>
<keyword evidence="3" id="KW-0813">Transport</keyword>
<evidence type="ECO:0000256" key="5">
    <source>
        <dbReference type="ARBA" id="ARBA00022692"/>
    </source>
</evidence>
<comment type="caution">
    <text evidence="10">The sequence shown here is derived from an EMBL/GenBank/DDBJ whole genome shotgun (WGS) entry which is preliminary data.</text>
</comment>
<keyword evidence="7 9" id="KW-0472">Membrane</keyword>
<feature type="transmembrane region" description="Helical" evidence="9">
    <location>
        <begin position="183"/>
        <end position="204"/>
    </location>
</feature>
<protein>
    <submittedName>
        <fullName evidence="10">Iron ABC transporter permease</fullName>
    </submittedName>
</protein>
<evidence type="ECO:0000256" key="3">
    <source>
        <dbReference type="ARBA" id="ARBA00022448"/>
    </source>
</evidence>
<comment type="subcellular location">
    <subcellularLocation>
        <location evidence="1">Cell membrane</location>
        <topology evidence="1">Multi-pass membrane protein</topology>
    </subcellularLocation>
</comment>
<dbReference type="InterPro" id="IPR037294">
    <property type="entry name" value="ABC_BtuC-like"/>
</dbReference>
<proteinExistence type="inferred from homology"/>
<evidence type="ECO:0000256" key="9">
    <source>
        <dbReference type="SAM" id="Phobius"/>
    </source>
</evidence>
<evidence type="ECO:0000256" key="6">
    <source>
        <dbReference type="ARBA" id="ARBA00022989"/>
    </source>
</evidence>
<feature type="transmembrane region" description="Helical" evidence="9">
    <location>
        <begin position="43"/>
        <end position="63"/>
    </location>
</feature>
<dbReference type="PANTHER" id="PTHR30472">
    <property type="entry name" value="FERRIC ENTEROBACTIN TRANSPORT SYSTEM PERMEASE PROTEIN"/>
    <property type="match status" value="1"/>
</dbReference>